<comment type="caution">
    <text evidence="7">The sequence shown here is derived from an EMBL/GenBank/DDBJ whole genome shotgun (WGS) entry which is preliminary data.</text>
</comment>
<evidence type="ECO:0000256" key="4">
    <source>
        <dbReference type="ARBA" id="ARBA00022842"/>
    </source>
</evidence>
<name>A0AAU9JFA0_9CILI</name>
<accession>A0AAU9JFA0</accession>
<evidence type="ECO:0000259" key="6">
    <source>
        <dbReference type="PROSITE" id="PS50222"/>
    </source>
</evidence>
<dbReference type="SMART" id="SM00054">
    <property type="entry name" value="EFh"/>
    <property type="match status" value="2"/>
</dbReference>
<dbReference type="GO" id="GO:0000287">
    <property type="term" value="F:magnesium ion binding"/>
    <property type="evidence" value="ECO:0007669"/>
    <property type="project" value="TreeGrafter"/>
</dbReference>
<feature type="compositionally biased region" description="Basic and acidic residues" evidence="5">
    <location>
        <begin position="130"/>
        <end position="147"/>
    </location>
</feature>
<keyword evidence="3" id="KW-0106">Calcium</keyword>
<evidence type="ECO:0000313" key="7">
    <source>
        <dbReference type="EMBL" id="CAG9319436.1"/>
    </source>
</evidence>
<dbReference type="CDD" id="cd00051">
    <property type="entry name" value="EFh"/>
    <property type="match status" value="1"/>
</dbReference>
<dbReference type="Pfam" id="PF13499">
    <property type="entry name" value="EF-hand_7"/>
    <property type="match status" value="1"/>
</dbReference>
<evidence type="ECO:0000313" key="8">
    <source>
        <dbReference type="Proteomes" id="UP001162131"/>
    </source>
</evidence>
<dbReference type="PROSITE" id="PS50222">
    <property type="entry name" value="EF_HAND_2"/>
    <property type="match status" value="2"/>
</dbReference>
<keyword evidence="2" id="KW-0677">Repeat</keyword>
<protein>
    <recommendedName>
        <fullName evidence="6">EF-hand domain-containing protein</fullName>
    </recommendedName>
</protein>
<dbReference type="InterPro" id="IPR051433">
    <property type="entry name" value="CIBP"/>
</dbReference>
<evidence type="ECO:0000256" key="1">
    <source>
        <dbReference type="ARBA" id="ARBA00022723"/>
    </source>
</evidence>
<feature type="region of interest" description="Disordered" evidence="5">
    <location>
        <begin position="113"/>
        <end position="147"/>
    </location>
</feature>
<dbReference type="PANTHER" id="PTHR45791">
    <property type="entry name" value="CALCIUM AND INTEGRIN BINDING FAMILY MEMBER 2"/>
    <property type="match status" value="1"/>
</dbReference>
<dbReference type="GO" id="GO:0055074">
    <property type="term" value="P:calcium ion homeostasis"/>
    <property type="evidence" value="ECO:0007669"/>
    <property type="project" value="TreeGrafter"/>
</dbReference>
<dbReference type="InterPro" id="IPR018247">
    <property type="entry name" value="EF_Hand_1_Ca_BS"/>
</dbReference>
<reference evidence="7" key="1">
    <citation type="submission" date="2021-09" db="EMBL/GenBank/DDBJ databases">
        <authorList>
            <consortium name="AG Swart"/>
            <person name="Singh M."/>
            <person name="Singh A."/>
            <person name="Seah K."/>
            <person name="Emmerich C."/>
        </authorList>
    </citation>
    <scope>NUCLEOTIDE SEQUENCE</scope>
    <source>
        <strain evidence="7">ATCC30299</strain>
    </source>
</reference>
<dbReference type="GO" id="GO:0005509">
    <property type="term" value="F:calcium ion binding"/>
    <property type="evidence" value="ECO:0007669"/>
    <property type="project" value="InterPro"/>
</dbReference>
<organism evidence="7 8">
    <name type="scientific">Blepharisma stoltei</name>
    <dbReference type="NCBI Taxonomy" id="1481888"/>
    <lineage>
        <taxon>Eukaryota</taxon>
        <taxon>Sar</taxon>
        <taxon>Alveolata</taxon>
        <taxon>Ciliophora</taxon>
        <taxon>Postciliodesmatophora</taxon>
        <taxon>Heterotrichea</taxon>
        <taxon>Heterotrichida</taxon>
        <taxon>Blepharismidae</taxon>
        <taxon>Blepharisma</taxon>
    </lineage>
</organism>
<dbReference type="AlphaFoldDB" id="A0AAU9JFA0"/>
<dbReference type="InterPro" id="IPR011992">
    <property type="entry name" value="EF-hand-dom_pair"/>
</dbReference>
<dbReference type="PANTHER" id="PTHR45791:SF6">
    <property type="entry name" value="CALCIUM AND INTEGRIN BINDING FAMILY MEMBER 2"/>
    <property type="match status" value="1"/>
</dbReference>
<dbReference type="Gene3D" id="1.10.238.10">
    <property type="entry name" value="EF-hand"/>
    <property type="match status" value="2"/>
</dbReference>
<dbReference type="SUPFAM" id="SSF47473">
    <property type="entry name" value="EF-hand"/>
    <property type="match status" value="1"/>
</dbReference>
<evidence type="ECO:0000256" key="5">
    <source>
        <dbReference type="SAM" id="MobiDB-lite"/>
    </source>
</evidence>
<keyword evidence="4" id="KW-0460">Magnesium</keyword>
<keyword evidence="8" id="KW-1185">Reference proteome</keyword>
<dbReference type="InterPro" id="IPR002048">
    <property type="entry name" value="EF_hand_dom"/>
</dbReference>
<dbReference type="EMBL" id="CAJZBQ010000023">
    <property type="protein sequence ID" value="CAG9319436.1"/>
    <property type="molecule type" value="Genomic_DNA"/>
</dbReference>
<feature type="domain" description="EF-hand" evidence="6">
    <location>
        <begin position="180"/>
        <end position="215"/>
    </location>
</feature>
<feature type="domain" description="EF-hand" evidence="6">
    <location>
        <begin position="221"/>
        <end position="256"/>
    </location>
</feature>
<evidence type="ECO:0000256" key="3">
    <source>
        <dbReference type="ARBA" id="ARBA00022837"/>
    </source>
</evidence>
<sequence>MGNAFRSQTEEDYIMELILLSNNSITAEEIYDTIMKTNYSAKELIGLYKRFSELDTQKRDALTNQQFLSMRELMYNPFRHRLRIAIPLKSEEYIKGLPLTEEEKKPLDEDVLFTKVQPKQPPPTASSKVAPEEEKSKKEPQENEKELNTVKMDFESVDFISYITFHQFCLYLTVFCPRTPIDTKITFLFKLYDFDGDGAISPQDLSLAIKTMTRENLSKLDIQEVVKYIFREVDIAEKGSIGREEFQKVLWLTDFYQKTSLYF</sequence>
<proteinExistence type="predicted"/>
<keyword evidence="1" id="KW-0479">Metal-binding</keyword>
<dbReference type="PROSITE" id="PS00018">
    <property type="entry name" value="EF_HAND_1"/>
    <property type="match status" value="1"/>
</dbReference>
<evidence type="ECO:0000256" key="2">
    <source>
        <dbReference type="ARBA" id="ARBA00022737"/>
    </source>
</evidence>
<gene>
    <name evidence="7" type="ORF">BSTOLATCC_MIC23993</name>
</gene>
<dbReference type="Proteomes" id="UP001162131">
    <property type="component" value="Unassembled WGS sequence"/>
</dbReference>